<evidence type="ECO:0000256" key="7">
    <source>
        <dbReference type="ARBA" id="ARBA00047639"/>
    </source>
</evidence>
<evidence type="ECO:0000256" key="1">
    <source>
        <dbReference type="ARBA" id="ARBA00008226"/>
    </source>
</evidence>
<evidence type="ECO:0000313" key="11">
    <source>
        <dbReference type="EMBL" id="RWZ78137.1"/>
    </source>
</evidence>
<dbReference type="InterPro" id="IPR006195">
    <property type="entry name" value="aa-tRNA-synth_II"/>
</dbReference>
<sequence length="444" mass="50309">MSSLSTQPYKGTRDFYPEDQRLQNYIFSVWRKQARSFGYEEYQAPLLEPLELFAAKSGQEIVSEQTYAFVDRGGRQVVIRPEMTPSVSRMVAARRQELAYPLRLYSIANFMRYERPQRGREREFWQLNADIFGVSSVDAEAEIITLADRIMKAFGASEKMYKIRINSRQLVNVMMAEYLELDVVQSELMVRLFDRKDKISREEFRDQAAAVFDAERSGQGLKKIAVLLGAKTMGELPQQLLKTAAVDEVRALFTLLRERGIGNAVFDITLMRGFDYYSGIVFEIYDTNPENSRSLFGGGRYDGLVGLFGVDNLPVVGMAPGATTLKDFLEAHKLIPQLLVETDVYAIVLGPEAMPGAQALAEKLRQEGVNISVDISGRKVDKQIKTAVKSRVPFMLFLGQQELADGMYTLKDVLKETEQKLSFERLVTVVKDYRRRGTGQDDAV</sequence>
<dbReference type="InterPro" id="IPR015807">
    <property type="entry name" value="His-tRNA-ligase"/>
</dbReference>
<evidence type="ECO:0000313" key="12">
    <source>
        <dbReference type="Proteomes" id="UP000289269"/>
    </source>
</evidence>
<comment type="caution">
    <text evidence="11">The sequence shown here is derived from an EMBL/GenBank/DDBJ whole genome shotgun (WGS) entry which is preliminary data.</text>
</comment>
<proteinExistence type="inferred from homology"/>
<evidence type="ECO:0000256" key="6">
    <source>
        <dbReference type="ARBA" id="ARBA00023146"/>
    </source>
</evidence>
<accession>A0A4V1J7B8</accession>
<keyword evidence="6 8" id="KW-0030">Aminoacyl-tRNA synthetase</keyword>
<dbReference type="InterPro" id="IPR045864">
    <property type="entry name" value="aa-tRNA-synth_II/BPL/LPL"/>
</dbReference>
<keyword evidence="12" id="KW-1185">Reference proteome</keyword>
<gene>
    <name evidence="8" type="primary">hisS</name>
    <name evidence="11" type="ORF">EOT04_02745</name>
</gene>
<dbReference type="Gene3D" id="3.40.50.800">
    <property type="entry name" value="Anticodon-binding domain"/>
    <property type="match status" value="1"/>
</dbReference>
<dbReference type="SUPFAM" id="SSF55681">
    <property type="entry name" value="Class II aaRS and biotin synthetases"/>
    <property type="match status" value="1"/>
</dbReference>
<dbReference type="Pfam" id="PF13393">
    <property type="entry name" value="tRNA-synt_His"/>
    <property type="match status" value="1"/>
</dbReference>
<dbReference type="GO" id="GO:0005737">
    <property type="term" value="C:cytoplasm"/>
    <property type="evidence" value="ECO:0007669"/>
    <property type="project" value="UniProtKB-SubCell"/>
</dbReference>
<dbReference type="EMBL" id="SCKW01000029">
    <property type="protein sequence ID" value="RWZ78137.1"/>
    <property type="molecule type" value="Genomic_DNA"/>
</dbReference>
<keyword evidence="4 8" id="KW-0067">ATP-binding</keyword>
<dbReference type="AlphaFoldDB" id="A0A4V1J7B8"/>
<dbReference type="EC" id="6.1.1.21" evidence="8"/>
<keyword evidence="5 8" id="KW-0648">Protein biosynthesis</keyword>
<dbReference type="InterPro" id="IPR033656">
    <property type="entry name" value="HisRS_anticodon"/>
</dbReference>
<dbReference type="InterPro" id="IPR004154">
    <property type="entry name" value="Anticodon-bd"/>
</dbReference>
<keyword evidence="3 8" id="KW-0547">Nucleotide-binding</keyword>
<evidence type="ECO:0000256" key="8">
    <source>
        <dbReference type="HAMAP-Rule" id="MF_00127"/>
    </source>
</evidence>
<dbReference type="PANTHER" id="PTHR43707">
    <property type="entry name" value="HISTIDYL-TRNA SYNTHETASE"/>
    <property type="match status" value="1"/>
</dbReference>
<feature type="binding site" evidence="9">
    <location>
        <position position="272"/>
    </location>
    <ligand>
        <name>L-histidine</name>
        <dbReference type="ChEBI" id="CHEBI:57595"/>
    </ligand>
</feature>
<dbReference type="InterPro" id="IPR004516">
    <property type="entry name" value="HisRS/HisZ"/>
</dbReference>
<feature type="binding site" evidence="9">
    <location>
        <position position="126"/>
    </location>
    <ligand>
        <name>L-histidine</name>
        <dbReference type="ChEBI" id="CHEBI:57595"/>
    </ligand>
</feature>
<dbReference type="InterPro" id="IPR036621">
    <property type="entry name" value="Anticodon-bd_dom_sf"/>
</dbReference>
<name>A0A4V1J7B8_9BACT</name>
<dbReference type="GO" id="GO:0004821">
    <property type="term" value="F:histidine-tRNA ligase activity"/>
    <property type="evidence" value="ECO:0007669"/>
    <property type="project" value="UniProtKB-UniRule"/>
</dbReference>
<dbReference type="Gene3D" id="3.30.930.10">
    <property type="entry name" value="Bira Bifunctional Protein, Domain 2"/>
    <property type="match status" value="1"/>
</dbReference>
<evidence type="ECO:0000256" key="9">
    <source>
        <dbReference type="PIRSR" id="PIRSR001549-1"/>
    </source>
</evidence>
<feature type="domain" description="Aminoacyl-transfer RNA synthetases class-II family profile" evidence="10">
    <location>
        <begin position="11"/>
        <end position="355"/>
    </location>
</feature>
<dbReference type="Proteomes" id="UP000289269">
    <property type="component" value="Unassembled WGS sequence"/>
</dbReference>
<keyword evidence="2 8" id="KW-0436">Ligase</keyword>
<feature type="binding site" evidence="9">
    <location>
        <position position="130"/>
    </location>
    <ligand>
        <name>L-histidine</name>
        <dbReference type="ChEBI" id="CHEBI:57595"/>
    </ligand>
</feature>
<evidence type="ECO:0000256" key="3">
    <source>
        <dbReference type="ARBA" id="ARBA00022741"/>
    </source>
</evidence>
<feature type="binding site" evidence="9">
    <location>
        <begin position="82"/>
        <end position="84"/>
    </location>
    <ligand>
        <name>L-histidine</name>
        <dbReference type="ChEBI" id="CHEBI:57595"/>
    </ligand>
</feature>
<organism evidence="11 12">
    <name type="scientific">Candidatus Chaera renei</name>
    <dbReference type="NCBI Taxonomy" id="2506947"/>
    <lineage>
        <taxon>Bacteria</taxon>
        <taxon>Candidatus Saccharimonadota</taxon>
        <taxon>Candidatus Saccharimonadia</taxon>
        <taxon>Candidatus Saccharimonadales</taxon>
        <taxon>Candidatus Saccharimonadaceae</taxon>
        <taxon>Candidatus Chaera</taxon>
    </lineage>
</organism>
<dbReference type="PIRSF" id="PIRSF001549">
    <property type="entry name" value="His-tRNA_synth"/>
    <property type="match status" value="1"/>
</dbReference>
<dbReference type="SUPFAM" id="SSF52954">
    <property type="entry name" value="Class II aaRS ABD-related"/>
    <property type="match status" value="1"/>
</dbReference>
<evidence type="ECO:0000256" key="4">
    <source>
        <dbReference type="ARBA" id="ARBA00022840"/>
    </source>
</evidence>
<dbReference type="PROSITE" id="PS50862">
    <property type="entry name" value="AA_TRNA_LIGASE_II"/>
    <property type="match status" value="1"/>
</dbReference>
<dbReference type="GO" id="GO:0006427">
    <property type="term" value="P:histidyl-tRNA aminoacylation"/>
    <property type="evidence" value="ECO:0007669"/>
    <property type="project" value="UniProtKB-UniRule"/>
</dbReference>
<evidence type="ECO:0000256" key="2">
    <source>
        <dbReference type="ARBA" id="ARBA00022598"/>
    </source>
</evidence>
<keyword evidence="8" id="KW-0963">Cytoplasm</keyword>
<comment type="catalytic activity">
    <reaction evidence="7 8">
        <text>tRNA(His) + L-histidine + ATP = L-histidyl-tRNA(His) + AMP + diphosphate + H(+)</text>
        <dbReference type="Rhea" id="RHEA:17313"/>
        <dbReference type="Rhea" id="RHEA-COMP:9665"/>
        <dbReference type="Rhea" id="RHEA-COMP:9689"/>
        <dbReference type="ChEBI" id="CHEBI:15378"/>
        <dbReference type="ChEBI" id="CHEBI:30616"/>
        <dbReference type="ChEBI" id="CHEBI:33019"/>
        <dbReference type="ChEBI" id="CHEBI:57595"/>
        <dbReference type="ChEBI" id="CHEBI:78442"/>
        <dbReference type="ChEBI" id="CHEBI:78527"/>
        <dbReference type="ChEBI" id="CHEBI:456215"/>
        <dbReference type="EC" id="6.1.1.21"/>
    </reaction>
</comment>
<reference evidence="11" key="1">
    <citation type="submission" date="2019-01" db="EMBL/GenBank/DDBJ databases">
        <title>Genomic signatures and co-occurrence patterns of the ultra-small Saccharimodia (Patescibacteria phylum) suggest a symbiotic lifestyle.</title>
        <authorList>
            <person name="Lemos L."/>
            <person name="Medeiros J."/>
            <person name="Andreote F."/>
            <person name="Fernandes G."/>
            <person name="Varani A."/>
            <person name="Oliveira G."/>
            <person name="Pylro V."/>
        </authorList>
    </citation>
    <scope>NUCLEOTIDE SEQUENCE [LARGE SCALE GENOMIC DNA]</scope>
    <source>
        <strain evidence="11">AMD01</strain>
    </source>
</reference>
<feature type="binding site" evidence="9">
    <location>
        <position position="112"/>
    </location>
    <ligand>
        <name>L-histidine</name>
        <dbReference type="ChEBI" id="CHEBI:57595"/>
    </ligand>
</feature>
<protein>
    <recommendedName>
        <fullName evidence="8">Histidine--tRNA ligase</fullName>
        <ecNumber evidence="8">6.1.1.21</ecNumber>
    </recommendedName>
    <alternativeName>
        <fullName evidence="8">Histidyl-tRNA synthetase</fullName>
        <shortName evidence="8">HisRS</shortName>
    </alternativeName>
</protein>
<dbReference type="GO" id="GO:0005524">
    <property type="term" value="F:ATP binding"/>
    <property type="evidence" value="ECO:0007669"/>
    <property type="project" value="UniProtKB-UniRule"/>
</dbReference>
<dbReference type="Pfam" id="PF03129">
    <property type="entry name" value="HGTP_anticodon"/>
    <property type="match status" value="1"/>
</dbReference>
<evidence type="ECO:0000256" key="5">
    <source>
        <dbReference type="ARBA" id="ARBA00022917"/>
    </source>
</evidence>
<dbReference type="CDD" id="cd00859">
    <property type="entry name" value="HisRS_anticodon"/>
    <property type="match status" value="1"/>
</dbReference>
<dbReference type="HAMAP" id="MF_00127">
    <property type="entry name" value="His_tRNA_synth"/>
    <property type="match status" value="1"/>
</dbReference>
<comment type="similarity">
    <text evidence="1 8">Belongs to the class-II aminoacyl-tRNA synthetase family.</text>
</comment>
<dbReference type="InterPro" id="IPR041715">
    <property type="entry name" value="HisRS-like_core"/>
</dbReference>
<comment type="subcellular location">
    <subcellularLocation>
        <location evidence="8">Cytoplasm</location>
    </subcellularLocation>
</comment>
<dbReference type="CDD" id="cd00773">
    <property type="entry name" value="HisRS-like_core"/>
    <property type="match status" value="1"/>
</dbReference>
<dbReference type="PANTHER" id="PTHR43707:SF1">
    <property type="entry name" value="HISTIDINE--TRNA LIGASE, MITOCHONDRIAL-RELATED"/>
    <property type="match status" value="1"/>
</dbReference>
<comment type="subunit">
    <text evidence="8">Homodimer.</text>
</comment>
<feature type="binding site" evidence="9">
    <location>
        <begin position="276"/>
        <end position="277"/>
    </location>
    <ligand>
        <name>L-histidine</name>
        <dbReference type="ChEBI" id="CHEBI:57595"/>
    </ligand>
</feature>
<evidence type="ECO:0000259" key="10">
    <source>
        <dbReference type="PROSITE" id="PS50862"/>
    </source>
</evidence>
<dbReference type="NCBIfam" id="TIGR00442">
    <property type="entry name" value="hisS"/>
    <property type="match status" value="1"/>
</dbReference>